<sequence>MIYESTDYRNPNDPARRGHKPMPGDPLDPLDIPGGGGSAKGPLIGLGVILAVIVLMVALAYGADPEEAAPGVDSGTTQSIPSDGTSGGIPVEPAPAPQLGE</sequence>
<reference evidence="4" key="1">
    <citation type="journal article" date="2019" name="Int. J. Syst. Evol. Microbiol.">
        <title>The Global Catalogue of Microorganisms (GCM) 10K type strain sequencing project: providing services to taxonomists for standard genome sequencing and annotation.</title>
        <authorList>
            <consortium name="The Broad Institute Genomics Platform"/>
            <consortium name="The Broad Institute Genome Sequencing Center for Infectious Disease"/>
            <person name="Wu L."/>
            <person name="Ma J."/>
        </authorList>
    </citation>
    <scope>NUCLEOTIDE SEQUENCE [LARGE SCALE GENOMIC DNA]</scope>
    <source>
        <strain evidence="4">CGMCC 1.12478</strain>
    </source>
</reference>
<organism evidence="3 4">
    <name type="scientific">Marivita lacus</name>
    <dbReference type="NCBI Taxonomy" id="1323742"/>
    <lineage>
        <taxon>Bacteria</taxon>
        <taxon>Pseudomonadati</taxon>
        <taxon>Pseudomonadota</taxon>
        <taxon>Alphaproteobacteria</taxon>
        <taxon>Rhodobacterales</taxon>
        <taxon>Roseobacteraceae</taxon>
        <taxon>Marivita</taxon>
    </lineage>
</organism>
<dbReference type="RefSeq" id="WP_188482227.1">
    <property type="nucleotide sequence ID" value="NZ_BMFC01000005.1"/>
</dbReference>
<accession>A0ABQ1KNR8</accession>
<evidence type="ECO:0000256" key="1">
    <source>
        <dbReference type="SAM" id="MobiDB-lite"/>
    </source>
</evidence>
<feature type="transmembrane region" description="Helical" evidence="2">
    <location>
        <begin position="43"/>
        <end position="63"/>
    </location>
</feature>
<feature type="region of interest" description="Disordered" evidence="1">
    <location>
        <begin position="66"/>
        <end position="101"/>
    </location>
</feature>
<gene>
    <name evidence="3" type="ORF">GCM10011363_23290</name>
</gene>
<feature type="compositionally biased region" description="Pro residues" evidence="1">
    <location>
        <begin position="92"/>
        <end position="101"/>
    </location>
</feature>
<evidence type="ECO:0000256" key="2">
    <source>
        <dbReference type="SAM" id="Phobius"/>
    </source>
</evidence>
<name>A0ABQ1KNR8_9RHOB</name>
<protein>
    <recommendedName>
        <fullName evidence="5">SPOR domain-containing protein</fullName>
    </recommendedName>
</protein>
<keyword evidence="2" id="KW-1133">Transmembrane helix</keyword>
<evidence type="ECO:0000313" key="3">
    <source>
        <dbReference type="EMBL" id="GGC05950.1"/>
    </source>
</evidence>
<feature type="region of interest" description="Disordered" evidence="1">
    <location>
        <begin position="1"/>
        <end position="36"/>
    </location>
</feature>
<dbReference type="EMBL" id="BMFC01000005">
    <property type="protein sequence ID" value="GGC05950.1"/>
    <property type="molecule type" value="Genomic_DNA"/>
</dbReference>
<keyword evidence="4" id="KW-1185">Reference proteome</keyword>
<evidence type="ECO:0000313" key="4">
    <source>
        <dbReference type="Proteomes" id="UP000645462"/>
    </source>
</evidence>
<dbReference type="Proteomes" id="UP000645462">
    <property type="component" value="Unassembled WGS sequence"/>
</dbReference>
<evidence type="ECO:0008006" key="5">
    <source>
        <dbReference type="Google" id="ProtNLM"/>
    </source>
</evidence>
<feature type="compositionally biased region" description="Polar residues" evidence="1">
    <location>
        <begin position="74"/>
        <end position="84"/>
    </location>
</feature>
<comment type="caution">
    <text evidence="3">The sequence shown here is derived from an EMBL/GenBank/DDBJ whole genome shotgun (WGS) entry which is preliminary data.</text>
</comment>
<keyword evidence="2" id="KW-0472">Membrane</keyword>
<keyword evidence="2" id="KW-0812">Transmembrane</keyword>
<proteinExistence type="predicted"/>